<evidence type="ECO:0000313" key="4">
    <source>
        <dbReference type="Proteomes" id="UP000549394"/>
    </source>
</evidence>
<gene>
    <name evidence="3" type="ORF">DGYR_LOCUS8995</name>
</gene>
<keyword evidence="4" id="KW-1185">Reference proteome</keyword>
<dbReference type="SUPFAM" id="SSF50630">
    <property type="entry name" value="Acid proteases"/>
    <property type="match status" value="1"/>
</dbReference>
<feature type="compositionally biased region" description="Acidic residues" evidence="2">
    <location>
        <begin position="636"/>
        <end position="647"/>
    </location>
</feature>
<proteinExistence type="predicted"/>
<dbReference type="EMBL" id="CAJFCJ010000013">
    <property type="protein sequence ID" value="CAD5120990.1"/>
    <property type="molecule type" value="Genomic_DNA"/>
</dbReference>
<dbReference type="Gene3D" id="2.40.70.10">
    <property type="entry name" value="Acid Proteases"/>
    <property type="match status" value="1"/>
</dbReference>
<keyword evidence="1" id="KW-0175">Coiled coil</keyword>
<accession>A0A7I8VX95</accession>
<dbReference type="CDD" id="cd00303">
    <property type="entry name" value="retropepsin_like"/>
    <property type="match status" value="1"/>
</dbReference>
<evidence type="ECO:0000256" key="2">
    <source>
        <dbReference type="SAM" id="MobiDB-lite"/>
    </source>
</evidence>
<feature type="compositionally biased region" description="Acidic residues" evidence="2">
    <location>
        <begin position="572"/>
        <end position="586"/>
    </location>
</feature>
<feature type="compositionally biased region" description="Basic and acidic residues" evidence="2">
    <location>
        <begin position="748"/>
        <end position="761"/>
    </location>
</feature>
<sequence length="828" mass="97878">MEAGKKVKTRRVKRDVNGHSRGISALMLESYTNPDFSNRGPLISVCPKQFKPGKSGIPSQSVTIKDLKQFRAQVQEEADDVTEELEESARQVKEEIKKMKISTTKEDKSEEIFKKSKNLSNFIKQRKLYLKFLEEKQEVIGIVRKIHNEMIESCKHLRNKIDEYNDIWNEKESDYANSSDHELIENENPHKLFFLFDSVMLEVMKSHIPQWSPNGQHSKLRKYFAVRQNRDQWRNRDFLPYKYLNEIGRNFCDRIFKVVQSYAEYESFSCDSSDASSKDVEPFHGRACMPALAEAAYWSTEDDRSDMPTIKEVENESASDEKADVGDSTVIINLSELQRNGHEILPSDSNMELSDFCINLLRIGMIPLKTQMDTGARRSLIAKTALQKLPKTEVAKPECIPKTTNMIEIQTHGEVKYELQFGMGKKLCNFLVLDMHNNDLLLGIDFFRAVRATINIGLDIAEFFAEGCWHIIKAINGRNNNLDEIQRYIQQNRQTYSTLYSGLYQNEKTLCRDEARLYEEGDTFYGEEDIIYGEEDIFYEEECISYQEEYKSCEEEDKSYEEEGRLYKEDKSYEEEDESCEEEDKSYEEGRLYKEENKSYEEENESCEEENESCEEEDKSDEEGRLYKEEDKSYWGEDESCEEEDKFFEEGRLFKEEDKSYWEEDESSEEENKSYWEDDESSEEENKSYWEDESSEEEDKSYEEERRLYKEEDKSYWEEDESCEEKDKPYEEENKFYKEKNKSCEEASLYKEKDNHCQEKRASKRKSPLNNYKPAGGKMDESKQLWALRSLLAYEVALEEESEEEVRIKEENDREILRKFQLMRDGLN</sequence>
<feature type="coiled-coil region" evidence="1">
    <location>
        <begin position="64"/>
        <end position="102"/>
    </location>
</feature>
<feature type="compositionally biased region" description="Basic and acidic residues" evidence="2">
    <location>
        <begin position="587"/>
        <end position="601"/>
    </location>
</feature>
<feature type="compositionally biased region" description="Acidic residues" evidence="2">
    <location>
        <begin position="691"/>
        <end position="702"/>
    </location>
</feature>
<feature type="region of interest" description="Disordered" evidence="2">
    <location>
        <begin position="748"/>
        <end position="778"/>
    </location>
</feature>
<feature type="compositionally biased region" description="Acidic residues" evidence="2">
    <location>
        <begin position="602"/>
        <end position="621"/>
    </location>
</feature>
<feature type="compositionally biased region" description="Basic and acidic residues" evidence="2">
    <location>
        <begin position="648"/>
        <end position="662"/>
    </location>
</feature>
<evidence type="ECO:0000313" key="3">
    <source>
        <dbReference type="EMBL" id="CAD5120990.1"/>
    </source>
</evidence>
<feature type="compositionally biased region" description="Basic and acidic residues" evidence="2">
    <location>
        <begin position="703"/>
        <end position="717"/>
    </location>
</feature>
<evidence type="ECO:0000256" key="1">
    <source>
        <dbReference type="SAM" id="Coils"/>
    </source>
</evidence>
<protein>
    <submittedName>
        <fullName evidence="3">DgyrCDS9534</fullName>
    </submittedName>
</protein>
<dbReference type="InterPro" id="IPR021109">
    <property type="entry name" value="Peptidase_aspartic_dom_sf"/>
</dbReference>
<feature type="region of interest" description="Disordered" evidence="2">
    <location>
        <begin position="554"/>
        <end position="732"/>
    </location>
</feature>
<dbReference type="AlphaFoldDB" id="A0A7I8VX95"/>
<feature type="compositionally biased region" description="Basic and acidic residues" evidence="2">
    <location>
        <begin position="622"/>
        <end position="635"/>
    </location>
</feature>
<feature type="compositionally biased region" description="Basic and acidic residues" evidence="2">
    <location>
        <begin position="561"/>
        <end position="571"/>
    </location>
</feature>
<dbReference type="Proteomes" id="UP000549394">
    <property type="component" value="Unassembled WGS sequence"/>
</dbReference>
<comment type="caution">
    <text evidence="3">The sequence shown here is derived from an EMBL/GenBank/DDBJ whole genome shotgun (WGS) entry which is preliminary data.</text>
</comment>
<name>A0A7I8VX95_9ANNE</name>
<organism evidence="3 4">
    <name type="scientific">Dimorphilus gyrociliatus</name>
    <dbReference type="NCBI Taxonomy" id="2664684"/>
    <lineage>
        <taxon>Eukaryota</taxon>
        <taxon>Metazoa</taxon>
        <taxon>Spiralia</taxon>
        <taxon>Lophotrochozoa</taxon>
        <taxon>Annelida</taxon>
        <taxon>Polychaeta</taxon>
        <taxon>Polychaeta incertae sedis</taxon>
        <taxon>Dinophilidae</taxon>
        <taxon>Dimorphilus</taxon>
    </lineage>
</organism>
<reference evidence="3 4" key="1">
    <citation type="submission" date="2020-08" db="EMBL/GenBank/DDBJ databases">
        <authorList>
            <person name="Hejnol A."/>
        </authorList>
    </citation>
    <scope>NUCLEOTIDE SEQUENCE [LARGE SCALE GENOMIC DNA]</scope>
</reference>